<reference evidence="1" key="1">
    <citation type="submission" date="2018-06" db="EMBL/GenBank/DDBJ databases">
        <authorList>
            <person name="Zhirakovskaya E."/>
        </authorList>
    </citation>
    <scope>NUCLEOTIDE SEQUENCE</scope>
</reference>
<sequence length="43" mass="4981">FRFFCSEVDLAIDSKLRCCDLVKLKVRDIAHGTQILNRAIIMQ</sequence>
<accession>A0A3B0Y836</accession>
<name>A0A3B0Y836_9ZZZZ</name>
<evidence type="ECO:0000313" key="1">
    <source>
        <dbReference type="EMBL" id="VAW64734.1"/>
    </source>
</evidence>
<gene>
    <name evidence="1" type="ORF">MNBD_GAMMA11-3237</name>
</gene>
<organism evidence="1">
    <name type="scientific">hydrothermal vent metagenome</name>
    <dbReference type="NCBI Taxonomy" id="652676"/>
    <lineage>
        <taxon>unclassified sequences</taxon>
        <taxon>metagenomes</taxon>
        <taxon>ecological metagenomes</taxon>
    </lineage>
</organism>
<dbReference type="EMBL" id="UOFG01000237">
    <property type="protein sequence ID" value="VAW64734.1"/>
    <property type="molecule type" value="Genomic_DNA"/>
</dbReference>
<dbReference type="AlphaFoldDB" id="A0A3B0Y836"/>
<proteinExistence type="predicted"/>
<protein>
    <submittedName>
        <fullName evidence="1">Uncharacterized protein</fullName>
    </submittedName>
</protein>
<feature type="non-terminal residue" evidence="1">
    <location>
        <position position="1"/>
    </location>
</feature>